<gene>
    <name evidence="4" type="ORF">ATJ78_1441</name>
</gene>
<sequence length="322" mass="33758">MPISVIADVDTGVDDALALLFLAAHPDIDLRAVTCVAGNASLSQVTQNTLDVLAAAGSEAPVAAGADRPLIEQARDAGSYHGANGVGNLLLDASQRTAEPVHAVELLRREIEASAHPVTLLSLAPMTNIALFLRLYPKVAAQLERIVVMGGTAGIGNASAVAEFNVWHDPEAAQIVLSSDVQTTLYPLDVFNRVVASEGQIRELRDAACRRTRLAAELLDYQLTLADLPADIASGAKLGDAGAAVFLVAPELFGVETWPVDVELSHGFCRGQTVVDRRLRGGEAEEHDLMTPTVRSDVALTVDGDAAASVFVSTLLGTAGDR</sequence>
<dbReference type="InterPro" id="IPR001910">
    <property type="entry name" value="Inosine/uridine_hydrolase_dom"/>
</dbReference>
<dbReference type="Gene3D" id="3.90.245.10">
    <property type="entry name" value="Ribonucleoside hydrolase-like"/>
    <property type="match status" value="1"/>
</dbReference>
<dbReference type="Pfam" id="PF01156">
    <property type="entry name" value="IU_nuc_hydro"/>
    <property type="match status" value="1"/>
</dbReference>
<accession>A0A2A9DUZ5</accession>
<protein>
    <submittedName>
        <fullName evidence="4">Pyrimidine-specific ribonucleoside hydrolase</fullName>
    </submittedName>
</protein>
<feature type="domain" description="Inosine/uridine-preferring nucleoside hydrolase" evidence="3">
    <location>
        <begin position="5"/>
        <end position="303"/>
    </location>
</feature>
<dbReference type="GO" id="GO:0006152">
    <property type="term" value="P:purine nucleoside catabolic process"/>
    <property type="evidence" value="ECO:0007669"/>
    <property type="project" value="TreeGrafter"/>
</dbReference>
<name>A0A2A9DUZ5_9MICO</name>
<keyword evidence="2" id="KW-0326">Glycosidase</keyword>
<comment type="caution">
    <text evidence="4">The sequence shown here is derived from an EMBL/GenBank/DDBJ whole genome shotgun (WGS) entry which is preliminary data.</text>
</comment>
<evidence type="ECO:0000259" key="3">
    <source>
        <dbReference type="Pfam" id="PF01156"/>
    </source>
</evidence>
<dbReference type="SUPFAM" id="SSF53590">
    <property type="entry name" value="Nucleoside hydrolase"/>
    <property type="match status" value="1"/>
</dbReference>
<evidence type="ECO:0000256" key="1">
    <source>
        <dbReference type="ARBA" id="ARBA00022801"/>
    </source>
</evidence>
<evidence type="ECO:0000313" key="4">
    <source>
        <dbReference type="EMBL" id="PFG30508.1"/>
    </source>
</evidence>
<dbReference type="Proteomes" id="UP000221369">
    <property type="component" value="Unassembled WGS sequence"/>
</dbReference>
<dbReference type="EMBL" id="PDJE01000001">
    <property type="protein sequence ID" value="PFG30508.1"/>
    <property type="molecule type" value="Genomic_DNA"/>
</dbReference>
<evidence type="ECO:0000256" key="2">
    <source>
        <dbReference type="ARBA" id="ARBA00023295"/>
    </source>
</evidence>
<dbReference type="AlphaFoldDB" id="A0A2A9DUZ5"/>
<keyword evidence="5" id="KW-1185">Reference proteome</keyword>
<dbReference type="GO" id="GO:0005829">
    <property type="term" value="C:cytosol"/>
    <property type="evidence" value="ECO:0007669"/>
    <property type="project" value="TreeGrafter"/>
</dbReference>
<dbReference type="PANTHER" id="PTHR12304:SF4">
    <property type="entry name" value="URIDINE NUCLEOSIDASE"/>
    <property type="match status" value="1"/>
</dbReference>
<dbReference type="InterPro" id="IPR023186">
    <property type="entry name" value="IUNH"/>
</dbReference>
<organism evidence="4 5">
    <name type="scientific">Paramicrobacterium agarici</name>
    <dbReference type="NCBI Taxonomy" id="630514"/>
    <lineage>
        <taxon>Bacteria</taxon>
        <taxon>Bacillati</taxon>
        <taxon>Actinomycetota</taxon>
        <taxon>Actinomycetes</taxon>
        <taxon>Micrococcales</taxon>
        <taxon>Microbacteriaceae</taxon>
        <taxon>Paramicrobacterium</taxon>
    </lineage>
</organism>
<keyword evidence="1 4" id="KW-0378">Hydrolase</keyword>
<evidence type="ECO:0000313" key="5">
    <source>
        <dbReference type="Proteomes" id="UP000221369"/>
    </source>
</evidence>
<dbReference type="RefSeq" id="WP_211288443.1">
    <property type="nucleotide sequence ID" value="NZ_PDJE01000001.1"/>
</dbReference>
<dbReference type="GO" id="GO:0008477">
    <property type="term" value="F:purine nucleosidase activity"/>
    <property type="evidence" value="ECO:0007669"/>
    <property type="project" value="TreeGrafter"/>
</dbReference>
<reference evidence="4 5" key="1">
    <citation type="submission" date="2017-10" db="EMBL/GenBank/DDBJ databases">
        <title>Sequencing the genomes of 1000 actinobacteria strains.</title>
        <authorList>
            <person name="Klenk H.-P."/>
        </authorList>
    </citation>
    <scope>NUCLEOTIDE SEQUENCE [LARGE SCALE GENOMIC DNA]</scope>
    <source>
        <strain evidence="4 5">DSM 21798</strain>
    </source>
</reference>
<dbReference type="PANTHER" id="PTHR12304">
    <property type="entry name" value="INOSINE-URIDINE PREFERRING NUCLEOSIDE HYDROLASE"/>
    <property type="match status" value="1"/>
</dbReference>
<proteinExistence type="predicted"/>
<dbReference type="InterPro" id="IPR036452">
    <property type="entry name" value="Ribo_hydro-like"/>
</dbReference>